<evidence type="ECO:0000256" key="8">
    <source>
        <dbReference type="SAM" id="MobiDB-lite"/>
    </source>
</evidence>
<dbReference type="OrthoDB" id="1368at2759"/>
<evidence type="ECO:0000256" key="6">
    <source>
        <dbReference type="ARBA" id="ARBA00023065"/>
    </source>
</evidence>
<dbReference type="Proteomes" id="UP000799537">
    <property type="component" value="Unassembled WGS sequence"/>
</dbReference>
<dbReference type="GO" id="GO:0005886">
    <property type="term" value="C:plasma membrane"/>
    <property type="evidence" value="ECO:0007669"/>
    <property type="project" value="UniProtKB-SubCell"/>
</dbReference>
<keyword evidence="11" id="KW-1185">Reference proteome</keyword>
<feature type="transmembrane region" description="Helical" evidence="9">
    <location>
        <begin position="121"/>
        <end position="140"/>
    </location>
</feature>
<comment type="subcellular location">
    <subcellularLocation>
        <location evidence="1">Cell membrane</location>
        <topology evidence="1">Multi-pass membrane protein</topology>
    </subcellularLocation>
</comment>
<dbReference type="RefSeq" id="XP_033668830.1">
    <property type="nucleotide sequence ID" value="XM_033806182.1"/>
</dbReference>
<reference evidence="10" key="1">
    <citation type="journal article" date="2020" name="Stud. Mycol.">
        <title>101 Dothideomycetes genomes: a test case for predicting lifestyles and emergence of pathogens.</title>
        <authorList>
            <person name="Haridas S."/>
            <person name="Albert R."/>
            <person name="Binder M."/>
            <person name="Bloem J."/>
            <person name="Labutti K."/>
            <person name="Salamov A."/>
            <person name="Andreopoulos B."/>
            <person name="Baker S."/>
            <person name="Barry K."/>
            <person name="Bills G."/>
            <person name="Bluhm B."/>
            <person name="Cannon C."/>
            <person name="Castanera R."/>
            <person name="Culley D."/>
            <person name="Daum C."/>
            <person name="Ezra D."/>
            <person name="Gonzalez J."/>
            <person name="Henrissat B."/>
            <person name="Kuo A."/>
            <person name="Liang C."/>
            <person name="Lipzen A."/>
            <person name="Lutzoni F."/>
            <person name="Magnuson J."/>
            <person name="Mondo S."/>
            <person name="Nolan M."/>
            <person name="Ohm R."/>
            <person name="Pangilinan J."/>
            <person name="Park H.-J."/>
            <person name="Ramirez L."/>
            <person name="Alfaro M."/>
            <person name="Sun H."/>
            <person name="Tritt A."/>
            <person name="Yoshinaga Y."/>
            <person name="Zwiers L.-H."/>
            <person name="Turgeon B."/>
            <person name="Goodwin S."/>
            <person name="Spatafora J."/>
            <person name="Crous P."/>
            <person name="Grigoriev I."/>
        </authorList>
    </citation>
    <scope>NUCLEOTIDE SEQUENCE</scope>
    <source>
        <strain evidence="10">ATCC 36951</strain>
    </source>
</reference>
<dbReference type="Pfam" id="PF25539">
    <property type="entry name" value="Bestrophin_2"/>
    <property type="match status" value="1"/>
</dbReference>
<keyword evidence="2" id="KW-0813">Transport</keyword>
<evidence type="ECO:0000256" key="7">
    <source>
        <dbReference type="ARBA" id="ARBA00023136"/>
    </source>
</evidence>
<evidence type="ECO:0000313" key="10">
    <source>
        <dbReference type="EMBL" id="KAF2167941.1"/>
    </source>
</evidence>
<keyword evidence="4 9" id="KW-0812">Transmembrane</keyword>
<proteinExistence type="predicted"/>
<dbReference type="PANTHER" id="PTHR33281">
    <property type="entry name" value="UPF0187 PROTEIN YNEE"/>
    <property type="match status" value="1"/>
</dbReference>
<evidence type="ECO:0000256" key="5">
    <source>
        <dbReference type="ARBA" id="ARBA00022989"/>
    </source>
</evidence>
<dbReference type="GeneID" id="54559454"/>
<dbReference type="GO" id="GO:0005254">
    <property type="term" value="F:chloride channel activity"/>
    <property type="evidence" value="ECO:0007669"/>
    <property type="project" value="InterPro"/>
</dbReference>
<feature type="transmembrane region" description="Helical" evidence="9">
    <location>
        <begin position="353"/>
        <end position="373"/>
    </location>
</feature>
<name>A0A6A6CLL7_ZASCE</name>
<evidence type="ECO:0000256" key="2">
    <source>
        <dbReference type="ARBA" id="ARBA00022448"/>
    </source>
</evidence>
<evidence type="ECO:0000256" key="1">
    <source>
        <dbReference type="ARBA" id="ARBA00004651"/>
    </source>
</evidence>
<evidence type="ECO:0000313" key="11">
    <source>
        <dbReference type="Proteomes" id="UP000799537"/>
    </source>
</evidence>
<keyword evidence="3" id="KW-1003">Cell membrane</keyword>
<evidence type="ECO:0000256" key="3">
    <source>
        <dbReference type="ARBA" id="ARBA00022475"/>
    </source>
</evidence>
<dbReference type="AlphaFoldDB" id="A0A6A6CLL7"/>
<feature type="region of interest" description="Disordered" evidence="8">
    <location>
        <begin position="23"/>
        <end position="45"/>
    </location>
</feature>
<dbReference type="InterPro" id="IPR044669">
    <property type="entry name" value="YneE/VCCN1/2-like"/>
</dbReference>
<keyword evidence="7 9" id="KW-0472">Membrane</keyword>
<accession>A0A6A6CLL7</accession>
<gene>
    <name evidence="10" type="ORF">M409DRAFT_22086</name>
</gene>
<sequence>MAANTNGTTSAIDMATAEKSTTGVAANSIHGSSKGTSSSAQGQHEDFVPTPMFHHSTHHSVDLEDYFRGPRDINRHSKWPQFLRMHGSVLPKMIVPLSFVGGWATLIVCISMLVTSLEVNSVLLTVTGFVVGLALSFRSTTAYERFSEGRRYWAILMLTARNLSRLIWVHAQERHEESEELGKADLLAKLSALQLINAFAVSLKHRLRFEPSTEYPDLAPLLFNLRTLAGEADQTALRERKVSSFKSAGQYLGIPMAESNPRKLLKKSKENLGNTPLEVLTYLSAYIENVFQNKTLAISVHQVQAMGLLATMTDTLTNVERVVNTPLPVAYSISISQITWAYVMVLPFQLVKYLQWVAIPATILAGYIILGLAQIGRELENPFGQDVNDLPLDSYCHELANDIDALTSMPAPLNNEDWMRERGSKPLWPLSNMEFRAWENRSVDEIRAALKAKAMSRDVKKDRMDTFVQSEALTNGV</sequence>
<organism evidence="10 11">
    <name type="scientific">Zasmidium cellare ATCC 36951</name>
    <dbReference type="NCBI Taxonomy" id="1080233"/>
    <lineage>
        <taxon>Eukaryota</taxon>
        <taxon>Fungi</taxon>
        <taxon>Dikarya</taxon>
        <taxon>Ascomycota</taxon>
        <taxon>Pezizomycotina</taxon>
        <taxon>Dothideomycetes</taxon>
        <taxon>Dothideomycetidae</taxon>
        <taxon>Mycosphaerellales</taxon>
        <taxon>Mycosphaerellaceae</taxon>
        <taxon>Zasmidium</taxon>
    </lineage>
</organism>
<evidence type="ECO:0000256" key="4">
    <source>
        <dbReference type="ARBA" id="ARBA00022692"/>
    </source>
</evidence>
<keyword evidence="5 9" id="KW-1133">Transmembrane helix</keyword>
<keyword evidence="6" id="KW-0406">Ion transport</keyword>
<protein>
    <submittedName>
        <fullName evidence="10">Uncharacterized protein</fullName>
    </submittedName>
</protein>
<evidence type="ECO:0000256" key="9">
    <source>
        <dbReference type="SAM" id="Phobius"/>
    </source>
</evidence>
<dbReference type="PANTHER" id="PTHR33281:SF19">
    <property type="entry name" value="VOLTAGE-DEPENDENT ANION CHANNEL-FORMING PROTEIN YNEE"/>
    <property type="match status" value="1"/>
</dbReference>
<dbReference type="EMBL" id="ML993592">
    <property type="protein sequence ID" value="KAF2167941.1"/>
    <property type="molecule type" value="Genomic_DNA"/>
</dbReference>
<feature type="compositionally biased region" description="Low complexity" evidence="8">
    <location>
        <begin position="28"/>
        <end position="42"/>
    </location>
</feature>
<feature type="transmembrane region" description="Helical" evidence="9">
    <location>
        <begin position="329"/>
        <end position="347"/>
    </location>
</feature>
<feature type="transmembrane region" description="Helical" evidence="9">
    <location>
        <begin position="94"/>
        <end position="115"/>
    </location>
</feature>